<feature type="domain" description="Transposase IS66 zinc-finger binding" evidence="2">
    <location>
        <begin position="145"/>
        <end position="188"/>
    </location>
</feature>
<dbReference type="InterPro" id="IPR004291">
    <property type="entry name" value="Transposase_IS66_central"/>
</dbReference>
<dbReference type="PANTHER" id="PTHR33678:SF1">
    <property type="entry name" value="BLL1576 PROTEIN"/>
    <property type="match status" value="1"/>
</dbReference>
<evidence type="ECO:0000313" key="5">
    <source>
        <dbReference type="EMBL" id="OAI10913.1"/>
    </source>
</evidence>
<feature type="domain" description="Transposase TnpC homeodomain" evidence="3">
    <location>
        <begin position="62"/>
        <end position="137"/>
    </location>
</feature>
<dbReference type="OrthoDB" id="9800877at2"/>
<sequence length="544" mass="60680">MNPLAQLDQLDLEPAAKNQVAAMLQALVDQAAQDAQTIANQQAILQTKDASIQAKDLKIAALTHELAYYKRIRFATRSEILAPLQRDVFEETWNTDLSAIDEEIEQLRDEQPCDTVARPKRPRAGRQPLPEHLPRIEHRHEPESCACGTCGKALVKIGEDVTEQLDVEPAKFFVHRHIRPQYACRACETMTAAPIPAAVIDGGMAAVGLLTWVMIGKYLDHLPLYRLEQIAARDGVILSRSTLADWVGRIGVALQPLADRLAWHLLQRDSLHADETPVPQLDPGSGKTKKAYLWAYRSNDLQPGPKLIVFDYQAGRGARYVQQFLGDWRGHLLVDDYGGYKALFAATRSHPASQRPLEPCIELACLAHARRKFFDLFQASQSPVAQEALNRIAKLYAVEAEARDVSTDARKQLRAEKSLPTLAALHDWLQQTRLCTAPNTATSKAIDYSLKRWTALTRYAETGDLPIDNNPAENCIRPIALGKKNWLFAGSERAGQRAAVIQTLLGTAKLNGLDPSAWLKDTLEKLPSWPNRRIDELLPFSNMD</sequence>
<dbReference type="InterPro" id="IPR039552">
    <property type="entry name" value="IS66_C"/>
</dbReference>
<evidence type="ECO:0000259" key="2">
    <source>
        <dbReference type="Pfam" id="PF13005"/>
    </source>
</evidence>
<evidence type="ECO:0000259" key="1">
    <source>
        <dbReference type="Pfam" id="PF03050"/>
    </source>
</evidence>
<name>A0A177N049_METMH</name>
<reference evidence="5 6" key="1">
    <citation type="submission" date="2016-03" db="EMBL/GenBank/DDBJ databases">
        <authorList>
            <person name="Ploux O."/>
        </authorList>
    </citation>
    <scope>NUCLEOTIDE SEQUENCE [LARGE SCALE GENOMIC DNA]</scope>
    <source>
        <strain evidence="5 6">R-45363</strain>
    </source>
</reference>
<evidence type="ECO:0000259" key="4">
    <source>
        <dbReference type="Pfam" id="PF13817"/>
    </source>
</evidence>
<accession>A0A177N049</accession>
<dbReference type="InterPro" id="IPR052344">
    <property type="entry name" value="Transposase-related"/>
</dbReference>
<organism evidence="5 6">
    <name type="scientific">Methylomonas methanica</name>
    <dbReference type="NCBI Taxonomy" id="421"/>
    <lineage>
        <taxon>Bacteria</taxon>
        <taxon>Pseudomonadati</taxon>
        <taxon>Pseudomonadota</taxon>
        <taxon>Gammaproteobacteria</taxon>
        <taxon>Methylococcales</taxon>
        <taxon>Methylococcaceae</taxon>
        <taxon>Methylomonas</taxon>
    </lineage>
</organism>
<dbReference type="Pfam" id="PF03050">
    <property type="entry name" value="DDE_Tnp_IS66"/>
    <property type="match status" value="1"/>
</dbReference>
<evidence type="ECO:0000259" key="3">
    <source>
        <dbReference type="Pfam" id="PF13007"/>
    </source>
</evidence>
<dbReference type="RefSeq" id="WP_064006583.1">
    <property type="nucleotide sequence ID" value="NZ_LUUG01000002.1"/>
</dbReference>
<dbReference type="EMBL" id="LUUG01000002">
    <property type="protein sequence ID" value="OAI10913.1"/>
    <property type="molecule type" value="Genomic_DNA"/>
</dbReference>
<dbReference type="AlphaFoldDB" id="A0A177N049"/>
<feature type="domain" description="Transposase IS66 central" evidence="1">
    <location>
        <begin position="203"/>
        <end position="496"/>
    </location>
</feature>
<comment type="caution">
    <text evidence="5">The sequence shown here is derived from an EMBL/GenBank/DDBJ whole genome shotgun (WGS) entry which is preliminary data.</text>
</comment>
<feature type="domain" description="Transposase IS66 C-terminal" evidence="4">
    <location>
        <begin position="503"/>
        <end position="539"/>
    </location>
</feature>
<dbReference type="InterPro" id="IPR024474">
    <property type="entry name" value="Znf_dom_IS66"/>
</dbReference>
<dbReference type="NCBIfam" id="NF033517">
    <property type="entry name" value="transpos_IS66"/>
    <property type="match status" value="1"/>
</dbReference>
<dbReference type="Pfam" id="PF13817">
    <property type="entry name" value="DDE_Tnp_IS66_C"/>
    <property type="match status" value="1"/>
</dbReference>
<evidence type="ECO:0000313" key="6">
    <source>
        <dbReference type="Proteomes" id="UP000078090"/>
    </source>
</evidence>
<dbReference type="Proteomes" id="UP000078090">
    <property type="component" value="Unassembled WGS sequence"/>
</dbReference>
<dbReference type="InterPro" id="IPR024463">
    <property type="entry name" value="Transposase_TnpC_homeodom"/>
</dbReference>
<gene>
    <name evidence="5" type="ORF">A1332_23560</name>
</gene>
<dbReference type="PANTHER" id="PTHR33678">
    <property type="entry name" value="BLL1576 PROTEIN"/>
    <property type="match status" value="1"/>
</dbReference>
<dbReference type="Pfam" id="PF13007">
    <property type="entry name" value="LZ_Tnp_IS66"/>
    <property type="match status" value="1"/>
</dbReference>
<protein>
    <submittedName>
        <fullName evidence="5">Transposase</fullName>
    </submittedName>
</protein>
<proteinExistence type="predicted"/>
<dbReference type="Pfam" id="PF13005">
    <property type="entry name" value="zf-IS66"/>
    <property type="match status" value="1"/>
</dbReference>